<reference evidence="2 3" key="1">
    <citation type="journal article" date="2020" name="Nature">
        <title>Six reference-quality genomes reveal evolution of bat adaptations.</title>
        <authorList>
            <person name="Jebb D."/>
            <person name="Huang Z."/>
            <person name="Pippel M."/>
            <person name="Hughes G.M."/>
            <person name="Lavrichenko K."/>
            <person name="Devanna P."/>
            <person name="Winkler S."/>
            <person name="Jermiin L.S."/>
            <person name="Skirmuntt E.C."/>
            <person name="Katzourakis A."/>
            <person name="Burkitt-Gray L."/>
            <person name="Ray D.A."/>
            <person name="Sullivan K.A.M."/>
            <person name="Roscito J.G."/>
            <person name="Kirilenko B.M."/>
            <person name="Davalos L.M."/>
            <person name="Corthals A.P."/>
            <person name="Power M.L."/>
            <person name="Jones G."/>
            <person name="Ransome R.D."/>
            <person name="Dechmann D.K.N."/>
            <person name="Locatelli A.G."/>
            <person name="Puechmaille S.J."/>
            <person name="Fedrigo O."/>
            <person name="Jarvis E.D."/>
            <person name="Hiller M."/>
            <person name="Vernes S.C."/>
            <person name="Myers E.W."/>
            <person name="Teeling E.C."/>
        </authorList>
    </citation>
    <scope>NUCLEOTIDE SEQUENCE [LARGE SCALE GENOMIC DNA]</scope>
    <source>
        <strain evidence="2">MRouAeg1</strain>
        <tissue evidence="2">Muscle</tissue>
    </source>
</reference>
<comment type="caution">
    <text evidence="2">The sequence shown here is derived from an EMBL/GenBank/DDBJ whole genome shotgun (WGS) entry which is preliminary data.</text>
</comment>
<feature type="region of interest" description="Disordered" evidence="1">
    <location>
        <begin position="149"/>
        <end position="202"/>
    </location>
</feature>
<evidence type="ECO:0000256" key="1">
    <source>
        <dbReference type="SAM" id="MobiDB-lite"/>
    </source>
</evidence>
<keyword evidence="3" id="KW-1185">Reference proteome</keyword>
<accession>A0A7J8KAE0</accession>
<dbReference type="AlphaFoldDB" id="A0A7J8KAE0"/>
<evidence type="ECO:0000313" key="2">
    <source>
        <dbReference type="EMBL" id="KAF6505835.1"/>
    </source>
</evidence>
<protein>
    <submittedName>
        <fullName evidence="2">Uncharacterized protein</fullName>
    </submittedName>
</protein>
<gene>
    <name evidence="2" type="ORF">HJG63_007728</name>
</gene>
<dbReference type="EMBL" id="JACASE010000001">
    <property type="protein sequence ID" value="KAF6505835.1"/>
    <property type="molecule type" value="Genomic_DNA"/>
</dbReference>
<organism evidence="2 3">
    <name type="scientific">Rousettus aegyptiacus</name>
    <name type="common">Egyptian fruit bat</name>
    <name type="synonym">Pteropus aegyptiacus</name>
    <dbReference type="NCBI Taxonomy" id="9407"/>
    <lineage>
        <taxon>Eukaryota</taxon>
        <taxon>Metazoa</taxon>
        <taxon>Chordata</taxon>
        <taxon>Craniata</taxon>
        <taxon>Vertebrata</taxon>
        <taxon>Euteleostomi</taxon>
        <taxon>Mammalia</taxon>
        <taxon>Eutheria</taxon>
        <taxon>Laurasiatheria</taxon>
        <taxon>Chiroptera</taxon>
        <taxon>Yinpterochiroptera</taxon>
        <taxon>Pteropodoidea</taxon>
        <taxon>Pteropodidae</taxon>
        <taxon>Rousettinae</taxon>
        <taxon>Rousettus</taxon>
    </lineage>
</organism>
<sequence length="202" mass="21179">MQAKTSGSAGSLQECVSLPWLEVRAPHCSLQPRDLCLRAAPSSLWGREQNGPDSSWDISVLQPELLSPASREPEPTQPALTLGFQGGSQGQGGLWPGLGTTAHCRLRADGHPGEHDTHPRGGFVGTRRAELWMGVSQNAVCSDIFPKDTSRRTRSHTCGRAVDGPGPPPAPTARLLRSGAQPSGERVSLASYCGGGVASGTP</sequence>
<feature type="compositionally biased region" description="Gly residues" evidence="1">
    <location>
        <begin position="193"/>
        <end position="202"/>
    </location>
</feature>
<proteinExistence type="predicted"/>
<dbReference type="Proteomes" id="UP000593571">
    <property type="component" value="Unassembled WGS sequence"/>
</dbReference>
<evidence type="ECO:0000313" key="3">
    <source>
        <dbReference type="Proteomes" id="UP000593571"/>
    </source>
</evidence>
<name>A0A7J8KAE0_ROUAE</name>